<dbReference type="PANTHER" id="PTHR11060:SF0">
    <property type="entry name" value="PROTEIN MEMO1"/>
    <property type="match status" value="1"/>
</dbReference>
<evidence type="ECO:0008006" key="3">
    <source>
        <dbReference type="Google" id="ProtNLM"/>
    </source>
</evidence>
<proteinExistence type="inferred from homology"/>
<protein>
    <recommendedName>
        <fullName evidence="3">MEMO1 family protein</fullName>
    </recommendedName>
</protein>
<dbReference type="HAMAP" id="MF_00055">
    <property type="entry name" value="MEMO1"/>
    <property type="match status" value="1"/>
</dbReference>
<dbReference type="PANTHER" id="PTHR11060">
    <property type="entry name" value="PROTEIN MEMO1"/>
    <property type="match status" value="1"/>
</dbReference>
<accession>A0A0F9HQ10</accession>
<dbReference type="NCBIfam" id="TIGR04336">
    <property type="entry name" value="AmmeMemoSam_B"/>
    <property type="match status" value="1"/>
</dbReference>
<comment type="similarity">
    <text evidence="1">Belongs to the MEMO1 family.</text>
</comment>
<reference evidence="2" key="1">
    <citation type="journal article" date="2015" name="Nature">
        <title>Complex archaea that bridge the gap between prokaryotes and eukaryotes.</title>
        <authorList>
            <person name="Spang A."/>
            <person name="Saw J.H."/>
            <person name="Jorgensen S.L."/>
            <person name="Zaremba-Niedzwiedzka K."/>
            <person name="Martijn J."/>
            <person name="Lind A.E."/>
            <person name="van Eijk R."/>
            <person name="Schleper C."/>
            <person name="Guy L."/>
            <person name="Ettema T.J."/>
        </authorList>
    </citation>
    <scope>NUCLEOTIDE SEQUENCE</scope>
</reference>
<dbReference type="CDD" id="cd07361">
    <property type="entry name" value="MEMO_like"/>
    <property type="match status" value="1"/>
</dbReference>
<comment type="caution">
    <text evidence="2">The sequence shown here is derived from an EMBL/GenBank/DDBJ whole genome shotgun (WGS) entry which is preliminary data.</text>
</comment>
<name>A0A0F9HQ10_9ZZZZ</name>
<dbReference type="InterPro" id="IPR002737">
    <property type="entry name" value="MEMO1_fam"/>
</dbReference>
<evidence type="ECO:0000313" key="2">
    <source>
        <dbReference type="EMBL" id="KKL83760.1"/>
    </source>
</evidence>
<evidence type="ECO:0000256" key="1">
    <source>
        <dbReference type="ARBA" id="ARBA00006315"/>
    </source>
</evidence>
<dbReference type="AlphaFoldDB" id="A0A0F9HQ10"/>
<feature type="non-terminal residue" evidence="2">
    <location>
        <position position="1"/>
    </location>
</feature>
<sequence length="270" mass="29472">SKEMVRSPVVSGSFYPGTKNELIEVLKTLVDEKSGRQKVLGAISPHAGYVYSGRVMGSVFSTIEVPDSVVILAPNHTGYGGPYSLWPEGSWKTPLGETSTDEELVSEILNSCDLIERDKEAHIREHAAEVILPFLQYVNPQVKIVVIVIKTSCLEDLEIIGKSIGQVLKKTRTSTLVVASSDMTHYEPKQSANKKDKSAIAEIEALREEGLYDVVQSLDITMCGICPVISMIVCSKERGATKAELIKYETSGDVTGDYEQVVGYAGMIVK</sequence>
<dbReference type="EMBL" id="LAZR01021890">
    <property type="protein sequence ID" value="KKL83760.1"/>
    <property type="molecule type" value="Genomic_DNA"/>
</dbReference>
<dbReference type="Pfam" id="PF01875">
    <property type="entry name" value="Memo"/>
    <property type="match status" value="1"/>
</dbReference>
<organism evidence="2">
    <name type="scientific">marine sediment metagenome</name>
    <dbReference type="NCBI Taxonomy" id="412755"/>
    <lineage>
        <taxon>unclassified sequences</taxon>
        <taxon>metagenomes</taxon>
        <taxon>ecological metagenomes</taxon>
    </lineage>
</organism>
<gene>
    <name evidence="2" type="ORF">LCGC14_1971530</name>
</gene>
<dbReference type="Gene3D" id="3.40.830.10">
    <property type="entry name" value="LigB-like"/>
    <property type="match status" value="1"/>
</dbReference>